<evidence type="ECO:0000256" key="2">
    <source>
        <dbReference type="ARBA" id="ARBA00022490"/>
    </source>
</evidence>
<dbReference type="InterPro" id="IPR001907">
    <property type="entry name" value="ClpP"/>
</dbReference>
<organism evidence="7">
    <name type="scientific">Bellilinea caldifistulae</name>
    <dbReference type="NCBI Taxonomy" id="360411"/>
    <lineage>
        <taxon>Bacteria</taxon>
        <taxon>Bacillati</taxon>
        <taxon>Chloroflexota</taxon>
        <taxon>Anaerolineae</taxon>
        <taxon>Anaerolineales</taxon>
        <taxon>Anaerolineaceae</taxon>
        <taxon>Bellilinea</taxon>
    </lineage>
</organism>
<proteinExistence type="inferred from homology"/>
<keyword evidence="2" id="KW-0963">Cytoplasm</keyword>
<dbReference type="InterPro" id="IPR023562">
    <property type="entry name" value="ClpP/TepA"/>
</dbReference>
<keyword evidence="5" id="KW-0720">Serine protease</keyword>
<evidence type="ECO:0000256" key="4">
    <source>
        <dbReference type="ARBA" id="ARBA00022801"/>
    </source>
</evidence>
<sequence>MRGERWIQFLSAVNGESFGLLVEIFQNAVLEGVERLHLLLSTPGGSVSYGLTLYALMRGLPIEVWTYNIGQVDSIGVVLYCAGKRRLATPQTRFLLHGIRTHLEEGNYTGDQLRNILTELESDQRNICRVLAESTGQTLEKVEADLSRTVTLLPEQAREYRLVDEIVTEIIPPQARLTTIFLKDEKRSGRLYNLEWEQR</sequence>
<evidence type="ECO:0000313" key="7">
    <source>
        <dbReference type="EMBL" id="HGS88369.1"/>
    </source>
</evidence>
<dbReference type="SUPFAM" id="SSF52096">
    <property type="entry name" value="ClpP/crotonase"/>
    <property type="match status" value="1"/>
</dbReference>
<evidence type="ECO:0000256" key="1">
    <source>
        <dbReference type="ARBA" id="ARBA00007039"/>
    </source>
</evidence>
<evidence type="ECO:0000256" key="3">
    <source>
        <dbReference type="ARBA" id="ARBA00022670"/>
    </source>
</evidence>
<comment type="caution">
    <text evidence="7">The sequence shown here is derived from an EMBL/GenBank/DDBJ whole genome shotgun (WGS) entry which is preliminary data.</text>
</comment>
<gene>
    <name evidence="7" type="ORF">ENT17_12255</name>
</gene>
<dbReference type="Pfam" id="PF00574">
    <property type="entry name" value="CLP_protease"/>
    <property type="match status" value="1"/>
</dbReference>
<dbReference type="PANTHER" id="PTHR10381">
    <property type="entry name" value="ATP-DEPENDENT CLP PROTEASE PROTEOLYTIC SUBUNIT"/>
    <property type="match status" value="1"/>
</dbReference>
<evidence type="ECO:0000256" key="6">
    <source>
        <dbReference type="RuleBase" id="RU003567"/>
    </source>
</evidence>
<dbReference type="GO" id="GO:0051117">
    <property type="term" value="F:ATPase binding"/>
    <property type="evidence" value="ECO:0007669"/>
    <property type="project" value="TreeGrafter"/>
</dbReference>
<keyword evidence="4" id="KW-0378">Hydrolase</keyword>
<dbReference type="GO" id="GO:0004252">
    <property type="term" value="F:serine-type endopeptidase activity"/>
    <property type="evidence" value="ECO:0007669"/>
    <property type="project" value="InterPro"/>
</dbReference>
<protein>
    <recommendedName>
        <fullName evidence="6">ATP-dependent Clp protease proteolytic subunit</fullName>
    </recommendedName>
</protein>
<keyword evidence="3" id="KW-0645">Protease</keyword>
<evidence type="ECO:0000256" key="5">
    <source>
        <dbReference type="ARBA" id="ARBA00022825"/>
    </source>
</evidence>
<dbReference type="GO" id="GO:0009368">
    <property type="term" value="C:endopeptidase Clp complex"/>
    <property type="evidence" value="ECO:0007669"/>
    <property type="project" value="TreeGrafter"/>
</dbReference>
<dbReference type="Gene3D" id="3.90.226.10">
    <property type="entry name" value="2-enoyl-CoA Hydratase, Chain A, domain 1"/>
    <property type="match status" value="1"/>
</dbReference>
<dbReference type="InterPro" id="IPR029045">
    <property type="entry name" value="ClpP/crotonase-like_dom_sf"/>
</dbReference>
<dbReference type="GO" id="GO:0006515">
    <property type="term" value="P:protein quality control for misfolded or incompletely synthesized proteins"/>
    <property type="evidence" value="ECO:0007669"/>
    <property type="project" value="TreeGrafter"/>
</dbReference>
<dbReference type="EMBL" id="DSXR01000127">
    <property type="protein sequence ID" value="HGS88369.1"/>
    <property type="molecule type" value="Genomic_DNA"/>
</dbReference>
<dbReference type="PANTHER" id="PTHR10381:SF70">
    <property type="entry name" value="ATP-DEPENDENT CLP PROTEASE PROTEOLYTIC SUBUNIT"/>
    <property type="match status" value="1"/>
</dbReference>
<reference evidence="7" key="1">
    <citation type="journal article" date="2020" name="mSystems">
        <title>Genome- and Community-Level Interaction Insights into Carbon Utilization and Element Cycling Functions of Hydrothermarchaeota in Hydrothermal Sediment.</title>
        <authorList>
            <person name="Zhou Z."/>
            <person name="Liu Y."/>
            <person name="Xu W."/>
            <person name="Pan J."/>
            <person name="Luo Z.H."/>
            <person name="Li M."/>
        </authorList>
    </citation>
    <scope>NUCLEOTIDE SEQUENCE [LARGE SCALE GENOMIC DNA]</scope>
    <source>
        <strain evidence="7">SpSt-556</strain>
    </source>
</reference>
<name>A0A7C4Q565_9CHLR</name>
<accession>A0A7C4Q565</accession>
<dbReference type="PRINTS" id="PR00127">
    <property type="entry name" value="CLPPROTEASEP"/>
</dbReference>
<comment type="similarity">
    <text evidence="1 6">Belongs to the peptidase S14 family.</text>
</comment>
<dbReference type="AlphaFoldDB" id="A0A7C4Q565"/>
<dbReference type="GO" id="GO:0004176">
    <property type="term" value="F:ATP-dependent peptidase activity"/>
    <property type="evidence" value="ECO:0007669"/>
    <property type="project" value="InterPro"/>
</dbReference>